<dbReference type="Pfam" id="PF01762">
    <property type="entry name" value="Galactosyl_T"/>
    <property type="match status" value="1"/>
</dbReference>
<keyword evidence="5" id="KW-0812">Transmembrane</keyword>
<evidence type="ECO:0000256" key="6">
    <source>
        <dbReference type="ARBA" id="ARBA00022968"/>
    </source>
</evidence>
<evidence type="ECO:0000313" key="12">
    <source>
        <dbReference type="Proteomes" id="UP000095751"/>
    </source>
</evidence>
<gene>
    <name evidence="11" type="ORF">FRACYDRAFT_267815</name>
</gene>
<evidence type="ECO:0000256" key="8">
    <source>
        <dbReference type="ARBA" id="ARBA00023034"/>
    </source>
</evidence>
<evidence type="ECO:0000256" key="5">
    <source>
        <dbReference type="ARBA" id="ARBA00022692"/>
    </source>
</evidence>
<proteinExistence type="inferred from homology"/>
<dbReference type="Proteomes" id="UP000095751">
    <property type="component" value="Unassembled WGS sequence"/>
</dbReference>
<keyword evidence="7" id="KW-1133">Transmembrane helix</keyword>
<organism evidence="11 12">
    <name type="scientific">Fragilariopsis cylindrus CCMP1102</name>
    <dbReference type="NCBI Taxonomy" id="635003"/>
    <lineage>
        <taxon>Eukaryota</taxon>
        <taxon>Sar</taxon>
        <taxon>Stramenopiles</taxon>
        <taxon>Ochrophyta</taxon>
        <taxon>Bacillariophyta</taxon>
        <taxon>Bacillariophyceae</taxon>
        <taxon>Bacillariophycidae</taxon>
        <taxon>Bacillariales</taxon>
        <taxon>Bacillariaceae</taxon>
        <taxon>Fragilariopsis</taxon>
    </lineage>
</organism>
<dbReference type="Gene3D" id="3.90.550.50">
    <property type="match status" value="1"/>
</dbReference>
<dbReference type="KEGG" id="fcy:FRACYDRAFT_267815"/>
<keyword evidence="8 10" id="KW-0333">Golgi apparatus</keyword>
<dbReference type="AlphaFoldDB" id="A0A1E7FS43"/>
<evidence type="ECO:0000256" key="1">
    <source>
        <dbReference type="ARBA" id="ARBA00004323"/>
    </source>
</evidence>
<evidence type="ECO:0000256" key="4">
    <source>
        <dbReference type="ARBA" id="ARBA00022679"/>
    </source>
</evidence>
<dbReference type="EMBL" id="KV784354">
    <property type="protein sequence ID" value="OEU20934.1"/>
    <property type="molecule type" value="Genomic_DNA"/>
</dbReference>
<comment type="similarity">
    <text evidence="2 10">Belongs to the glycosyltransferase 31 family.</text>
</comment>
<comment type="subcellular location">
    <subcellularLocation>
        <location evidence="1 10">Golgi apparatus membrane</location>
        <topology evidence="1 10">Single-pass type II membrane protein</topology>
    </subcellularLocation>
</comment>
<evidence type="ECO:0000256" key="7">
    <source>
        <dbReference type="ARBA" id="ARBA00022989"/>
    </source>
</evidence>
<dbReference type="PANTHER" id="PTHR11214">
    <property type="entry name" value="BETA-1,3-N-ACETYLGLUCOSAMINYLTRANSFERASE"/>
    <property type="match status" value="1"/>
</dbReference>
<dbReference type="GO" id="GO:0000139">
    <property type="term" value="C:Golgi membrane"/>
    <property type="evidence" value="ECO:0007669"/>
    <property type="project" value="UniProtKB-SubCell"/>
</dbReference>
<keyword evidence="3 10" id="KW-0328">Glycosyltransferase</keyword>
<keyword evidence="6" id="KW-0735">Signal-anchor</keyword>
<accession>A0A1E7FS43</accession>
<dbReference type="InterPro" id="IPR002659">
    <property type="entry name" value="Glyco_trans_31"/>
</dbReference>
<evidence type="ECO:0000256" key="2">
    <source>
        <dbReference type="ARBA" id="ARBA00008661"/>
    </source>
</evidence>
<keyword evidence="4" id="KW-0808">Transferase</keyword>
<evidence type="ECO:0000256" key="10">
    <source>
        <dbReference type="RuleBase" id="RU363063"/>
    </source>
</evidence>
<dbReference type="EC" id="2.4.1.-" evidence="10"/>
<name>A0A1E7FS43_9STRA</name>
<sequence length="221" mass="25483">MEWLDKDHNIHQMDTKKEHALLVGEQTINNDILWTDEPETYSGLPHKLRSSLIWLYKNVPHAQWFTKVDDDMIVRVGKLAQYLNSSQNDPQQATVVGDIIYKAAVRTDGKWADPNYGRAKYPPWPRGSSGYAVNRFVAKYVTEKNKDLFISQGEDTSMGIWMDEAPFSDTVNWVNSTVFNNLKICNDTNYLVIGHDLLSEEFRICYKGGVILKKTTSFWTR</sequence>
<evidence type="ECO:0000256" key="3">
    <source>
        <dbReference type="ARBA" id="ARBA00022676"/>
    </source>
</evidence>
<dbReference type="OrthoDB" id="48251at2759"/>
<keyword evidence="12" id="KW-1185">Reference proteome</keyword>
<evidence type="ECO:0000256" key="9">
    <source>
        <dbReference type="ARBA" id="ARBA00023136"/>
    </source>
</evidence>
<protein>
    <recommendedName>
        <fullName evidence="10">Hexosyltransferase</fullName>
        <ecNumber evidence="10">2.4.1.-</ecNumber>
    </recommendedName>
</protein>
<dbReference type="InParanoid" id="A0A1E7FS43"/>
<dbReference type="GO" id="GO:0016758">
    <property type="term" value="F:hexosyltransferase activity"/>
    <property type="evidence" value="ECO:0007669"/>
    <property type="project" value="InterPro"/>
</dbReference>
<reference evidence="11 12" key="1">
    <citation type="submission" date="2016-09" db="EMBL/GenBank/DDBJ databases">
        <title>Extensive genetic diversity and differential bi-allelic expression allows diatom success in the polar Southern Ocean.</title>
        <authorList>
            <consortium name="DOE Joint Genome Institute"/>
            <person name="Mock T."/>
            <person name="Otillar R.P."/>
            <person name="Strauss J."/>
            <person name="Dupont C."/>
            <person name="Frickenhaus S."/>
            <person name="Maumus F."/>
            <person name="Mcmullan M."/>
            <person name="Sanges R."/>
            <person name="Schmutz J."/>
            <person name="Toseland A."/>
            <person name="Valas R."/>
            <person name="Veluchamy A."/>
            <person name="Ward B.J."/>
            <person name="Allen A."/>
            <person name="Barry K."/>
            <person name="Falciatore A."/>
            <person name="Ferrante M."/>
            <person name="Fortunato A.E."/>
            <person name="Gloeckner G."/>
            <person name="Gruber A."/>
            <person name="Hipkin R."/>
            <person name="Janech M."/>
            <person name="Kroth P."/>
            <person name="Leese F."/>
            <person name="Lindquist E."/>
            <person name="Lyon B.R."/>
            <person name="Martin J."/>
            <person name="Mayer C."/>
            <person name="Parker M."/>
            <person name="Quesneville H."/>
            <person name="Raymond J."/>
            <person name="Uhlig C."/>
            <person name="Valentin K.U."/>
            <person name="Worden A.Z."/>
            <person name="Armbrust E.V."/>
            <person name="Bowler C."/>
            <person name="Green B."/>
            <person name="Moulton V."/>
            <person name="Van Oosterhout C."/>
            <person name="Grigoriev I."/>
        </authorList>
    </citation>
    <scope>NUCLEOTIDE SEQUENCE [LARGE SCALE GENOMIC DNA]</scope>
    <source>
        <strain evidence="11 12">CCMP1102</strain>
    </source>
</reference>
<keyword evidence="9" id="KW-0472">Membrane</keyword>
<dbReference type="PANTHER" id="PTHR11214:SF3">
    <property type="entry name" value="BETA-1,3-GALACTOSYLTRANSFERASE 6"/>
    <property type="match status" value="1"/>
</dbReference>
<evidence type="ECO:0000313" key="11">
    <source>
        <dbReference type="EMBL" id="OEU20934.1"/>
    </source>
</evidence>